<reference evidence="1" key="1">
    <citation type="submission" date="2020-04" db="EMBL/GenBank/DDBJ databases">
        <authorList>
            <person name="Alioto T."/>
            <person name="Alioto T."/>
            <person name="Gomez Garrido J."/>
        </authorList>
    </citation>
    <scope>NUCLEOTIDE SEQUENCE</scope>
    <source>
        <strain evidence="1">A484AB</strain>
    </source>
</reference>
<protein>
    <submittedName>
        <fullName evidence="1">Uncharacterized protein</fullName>
    </submittedName>
</protein>
<accession>A0A6S7HMS3</accession>
<sequence length="137" mass="15561">MKPDLEYQQQLSKTKQDGVTESSLSCTVEVKVRKLIDGLPFTECLDQESPKPGNEDKAQLDLESNSEEVLVCKGRIQGEYAIYTSDSTLYAAKVELSNAHESTLHGGISFTMAIRFEKKFWIPRLRRFRDIVADDEQ</sequence>
<dbReference type="OrthoDB" id="5989194at2759"/>
<dbReference type="Proteomes" id="UP001152795">
    <property type="component" value="Unassembled WGS sequence"/>
</dbReference>
<gene>
    <name evidence="1" type="ORF">PACLA_8A079243</name>
</gene>
<organism evidence="1 2">
    <name type="scientific">Paramuricea clavata</name>
    <name type="common">Red gorgonian</name>
    <name type="synonym">Violescent sea-whip</name>
    <dbReference type="NCBI Taxonomy" id="317549"/>
    <lineage>
        <taxon>Eukaryota</taxon>
        <taxon>Metazoa</taxon>
        <taxon>Cnidaria</taxon>
        <taxon>Anthozoa</taxon>
        <taxon>Octocorallia</taxon>
        <taxon>Malacalcyonacea</taxon>
        <taxon>Plexauridae</taxon>
        <taxon>Paramuricea</taxon>
    </lineage>
</organism>
<dbReference type="EMBL" id="CACRXK020002739">
    <property type="protein sequence ID" value="CAB3995827.1"/>
    <property type="molecule type" value="Genomic_DNA"/>
</dbReference>
<keyword evidence="2" id="KW-1185">Reference proteome</keyword>
<dbReference type="AlphaFoldDB" id="A0A6S7HMS3"/>
<evidence type="ECO:0000313" key="1">
    <source>
        <dbReference type="EMBL" id="CAB3995827.1"/>
    </source>
</evidence>
<proteinExistence type="predicted"/>
<evidence type="ECO:0000313" key="2">
    <source>
        <dbReference type="Proteomes" id="UP001152795"/>
    </source>
</evidence>
<comment type="caution">
    <text evidence="1">The sequence shown here is derived from an EMBL/GenBank/DDBJ whole genome shotgun (WGS) entry which is preliminary data.</text>
</comment>
<name>A0A6S7HMS3_PARCT</name>